<proteinExistence type="predicted"/>
<name>A0A7J5YQJ1_DISMA</name>
<gene>
    <name evidence="1" type="ORF">F7725_005189</name>
</gene>
<dbReference type="OrthoDB" id="9940758at2759"/>
<sequence length="83" mass="9320">MFVSNYIVTAAPQRLHSGFDEEEEVKSICTAGVSSLTSLYSDQEEADTRMVLHAHLAESYSRIIVRSDDTGFMTDHIRHLICS</sequence>
<comment type="caution">
    <text evidence="1">The sequence shown here is derived from an EMBL/GenBank/DDBJ whole genome shotgun (WGS) entry which is preliminary data.</text>
</comment>
<keyword evidence="2" id="KW-1185">Reference proteome</keyword>
<dbReference type="AlphaFoldDB" id="A0A7J5YQJ1"/>
<accession>A0A7J5YQJ1</accession>
<reference evidence="1 2" key="1">
    <citation type="submission" date="2020-03" db="EMBL/GenBank/DDBJ databases">
        <title>Dissostichus mawsoni Genome sequencing and assembly.</title>
        <authorList>
            <person name="Park H."/>
        </authorList>
    </citation>
    <scope>NUCLEOTIDE SEQUENCE [LARGE SCALE GENOMIC DNA]</scope>
    <source>
        <strain evidence="1">DM0001</strain>
        <tissue evidence="1">Muscle</tissue>
    </source>
</reference>
<evidence type="ECO:0000313" key="2">
    <source>
        <dbReference type="Proteomes" id="UP000518266"/>
    </source>
</evidence>
<evidence type="ECO:0000313" key="1">
    <source>
        <dbReference type="EMBL" id="KAF3851834.1"/>
    </source>
</evidence>
<organism evidence="1 2">
    <name type="scientific">Dissostichus mawsoni</name>
    <name type="common">Antarctic cod</name>
    <dbReference type="NCBI Taxonomy" id="36200"/>
    <lineage>
        <taxon>Eukaryota</taxon>
        <taxon>Metazoa</taxon>
        <taxon>Chordata</taxon>
        <taxon>Craniata</taxon>
        <taxon>Vertebrata</taxon>
        <taxon>Euteleostomi</taxon>
        <taxon>Actinopterygii</taxon>
        <taxon>Neopterygii</taxon>
        <taxon>Teleostei</taxon>
        <taxon>Neoteleostei</taxon>
        <taxon>Acanthomorphata</taxon>
        <taxon>Eupercaria</taxon>
        <taxon>Perciformes</taxon>
        <taxon>Notothenioidei</taxon>
        <taxon>Nototheniidae</taxon>
        <taxon>Dissostichus</taxon>
    </lineage>
</organism>
<dbReference type="Proteomes" id="UP000518266">
    <property type="component" value="Unassembled WGS sequence"/>
</dbReference>
<protein>
    <submittedName>
        <fullName evidence="1">Uncharacterized protein</fullName>
    </submittedName>
</protein>
<dbReference type="EMBL" id="JAAKFY010000009">
    <property type="protein sequence ID" value="KAF3851834.1"/>
    <property type="molecule type" value="Genomic_DNA"/>
</dbReference>